<dbReference type="InParanoid" id="A0A671YWW3"/>
<dbReference type="SUPFAM" id="SSF56436">
    <property type="entry name" value="C-type lectin-like"/>
    <property type="match status" value="1"/>
</dbReference>
<dbReference type="PANTHER" id="PTHR45784:SF3">
    <property type="entry name" value="C-TYPE LECTIN DOMAIN FAMILY 4 MEMBER K-LIKE-RELATED"/>
    <property type="match status" value="1"/>
</dbReference>
<sequence length="136" mass="16506">FFLAVSSQVRRQYHFVYDRKNRTEAQKYCREKYTDLATIDNMEDMKILNDTVDTSKAFDLFWIGLYDDMNSWRWSLSDTSFYRDGETEFRLWGSGQPNNINSREHCTAMYNGRWHDWDCESRFWMVCMDVRGENIK</sequence>
<dbReference type="InterPro" id="IPR016187">
    <property type="entry name" value="CTDL_fold"/>
</dbReference>
<evidence type="ECO:0000259" key="1">
    <source>
        <dbReference type="PROSITE" id="PS50041"/>
    </source>
</evidence>
<dbReference type="InterPro" id="IPR001304">
    <property type="entry name" value="C-type_lectin-like"/>
</dbReference>
<name>A0A671YWW3_SPAAU</name>
<dbReference type="SMART" id="SM00034">
    <property type="entry name" value="CLECT"/>
    <property type="match status" value="1"/>
</dbReference>
<reference evidence="2" key="2">
    <citation type="submission" date="2025-08" db="UniProtKB">
        <authorList>
            <consortium name="Ensembl"/>
        </authorList>
    </citation>
    <scope>IDENTIFICATION</scope>
</reference>
<reference evidence="2" key="1">
    <citation type="submission" date="2021-04" db="EMBL/GenBank/DDBJ databases">
        <authorList>
            <consortium name="Wellcome Sanger Institute Data Sharing"/>
        </authorList>
    </citation>
    <scope>NUCLEOTIDE SEQUENCE [LARGE SCALE GENOMIC DNA]</scope>
</reference>
<dbReference type="OMA" id="HIILREY"/>
<dbReference type="AlphaFoldDB" id="A0A671YWW3"/>
<dbReference type="Ensembl" id="ENSSAUT00010068705.1">
    <property type="protein sequence ID" value="ENSSAUP00010065599.1"/>
    <property type="gene ID" value="ENSSAUG00010026237.1"/>
</dbReference>
<proteinExistence type="predicted"/>
<evidence type="ECO:0000313" key="2">
    <source>
        <dbReference type="Ensembl" id="ENSSAUP00010065599.1"/>
    </source>
</evidence>
<dbReference type="PROSITE" id="PS50041">
    <property type="entry name" value="C_TYPE_LECTIN_2"/>
    <property type="match status" value="1"/>
</dbReference>
<evidence type="ECO:0000313" key="3">
    <source>
        <dbReference type="Proteomes" id="UP000472265"/>
    </source>
</evidence>
<feature type="domain" description="C-type lectin" evidence="1">
    <location>
        <begin position="13"/>
        <end position="128"/>
    </location>
</feature>
<dbReference type="PANTHER" id="PTHR45784">
    <property type="entry name" value="C-TYPE LECTIN DOMAIN FAMILY 20 MEMBER A-RELATED"/>
    <property type="match status" value="1"/>
</dbReference>
<dbReference type="InterPro" id="IPR016186">
    <property type="entry name" value="C-type_lectin-like/link_sf"/>
</dbReference>
<dbReference type="Proteomes" id="UP000472265">
    <property type="component" value="Chromosome 7"/>
</dbReference>
<accession>A0A671YWW3</accession>
<keyword evidence="3" id="KW-1185">Reference proteome</keyword>
<dbReference type="GeneTree" id="ENSGT01100000263473"/>
<dbReference type="Gene3D" id="3.10.100.10">
    <property type="entry name" value="Mannose-Binding Protein A, subunit A"/>
    <property type="match status" value="1"/>
</dbReference>
<reference evidence="2" key="3">
    <citation type="submission" date="2025-09" db="UniProtKB">
        <authorList>
            <consortium name="Ensembl"/>
        </authorList>
    </citation>
    <scope>IDENTIFICATION</scope>
</reference>
<organism evidence="2 3">
    <name type="scientific">Sparus aurata</name>
    <name type="common">Gilthead sea bream</name>
    <dbReference type="NCBI Taxonomy" id="8175"/>
    <lineage>
        <taxon>Eukaryota</taxon>
        <taxon>Metazoa</taxon>
        <taxon>Chordata</taxon>
        <taxon>Craniata</taxon>
        <taxon>Vertebrata</taxon>
        <taxon>Euteleostomi</taxon>
        <taxon>Actinopterygii</taxon>
        <taxon>Neopterygii</taxon>
        <taxon>Teleostei</taxon>
        <taxon>Neoteleostei</taxon>
        <taxon>Acanthomorphata</taxon>
        <taxon>Eupercaria</taxon>
        <taxon>Spariformes</taxon>
        <taxon>Sparidae</taxon>
        <taxon>Sparus</taxon>
    </lineage>
</organism>
<dbReference type="Pfam" id="PF00059">
    <property type="entry name" value="Lectin_C"/>
    <property type="match status" value="1"/>
</dbReference>
<protein>
    <recommendedName>
        <fullName evidence="1">C-type lectin domain-containing protein</fullName>
    </recommendedName>
</protein>